<dbReference type="InterPro" id="IPR001304">
    <property type="entry name" value="C-type_lectin-like"/>
</dbReference>
<dbReference type="InterPro" id="IPR016187">
    <property type="entry name" value="CTDL_fold"/>
</dbReference>
<gene>
    <name evidence="4" type="ORF">Pmani_012473</name>
</gene>
<keyword evidence="1" id="KW-0175">Coiled coil</keyword>
<dbReference type="Proteomes" id="UP001292094">
    <property type="component" value="Unassembled WGS sequence"/>
</dbReference>
<dbReference type="Gene3D" id="3.10.100.10">
    <property type="entry name" value="Mannose-Binding Protein A, subunit A"/>
    <property type="match status" value="1"/>
</dbReference>
<accession>A0AAE1PXT0</accession>
<comment type="caution">
    <text evidence="4">The sequence shown here is derived from an EMBL/GenBank/DDBJ whole genome shotgun (WGS) entry which is preliminary data.</text>
</comment>
<proteinExistence type="predicted"/>
<dbReference type="PROSITE" id="PS50041">
    <property type="entry name" value="C_TYPE_LECTIN_2"/>
    <property type="match status" value="1"/>
</dbReference>
<reference evidence="4" key="1">
    <citation type="submission" date="2023-11" db="EMBL/GenBank/DDBJ databases">
        <title>Genome assemblies of two species of porcelain crab, Petrolisthes cinctipes and Petrolisthes manimaculis (Anomura: Porcellanidae).</title>
        <authorList>
            <person name="Angst P."/>
        </authorList>
    </citation>
    <scope>NUCLEOTIDE SEQUENCE</scope>
    <source>
        <strain evidence="4">PB745_02</strain>
        <tissue evidence="4">Gill</tissue>
    </source>
</reference>
<evidence type="ECO:0000256" key="1">
    <source>
        <dbReference type="SAM" id="Coils"/>
    </source>
</evidence>
<dbReference type="Pfam" id="PF00059">
    <property type="entry name" value="Lectin_C"/>
    <property type="match status" value="1"/>
</dbReference>
<dbReference type="AlphaFoldDB" id="A0AAE1PXT0"/>
<feature type="coiled-coil region" evidence="1">
    <location>
        <begin position="77"/>
        <end position="146"/>
    </location>
</feature>
<feature type="chain" id="PRO_5042094780" description="C-type lectin domain-containing protein" evidence="2">
    <location>
        <begin position="22"/>
        <end position="319"/>
    </location>
</feature>
<organism evidence="4 5">
    <name type="scientific">Petrolisthes manimaculis</name>
    <dbReference type="NCBI Taxonomy" id="1843537"/>
    <lineage>
        <taxon>Eukaryota</taxon>
        <taxon>Metazoa</taxon>
        <taxon>Ecdysozoa</taxon>
        <taxon>Arthropoda</taxon>
        <taxon>Crustacea</taxon>
        <taxon>Multicrustacea</taxon>
        <taxon>Malacostraca</taxon>
        <taxon>Eumalacostraca</taxon>
        <taxon>Eucarida</taxon>
        <taxon>Decapoda</taxon>
        <taxon>Pleocyemata</taxon>
        <taxon>Anomura</taxon>
        <taxon>Galatheoidea</taxon>
        <taxon>Porcellanidae</taxon>
        <taxon>Petrolisthes</taxon>
    </lineage>
</organism>
<evidence type="ECO:0000313" key="4">
    <source>
        <dbReference type="EMBL" id="KAK4316344.1"/>
    </source>
</evidence>
<name>A0AAE1PXT0_9EUCA</name>
<feature type="signal peptide" evidence="2">
    <location>
        <begin position="1"/>
        <end position="21"/>
    </location>
</feature>
<keyword evidence="5" id="KW-1185">Reference proteome</keyword>
<keyword evidence="2" id="KW-0732">Signal</keyword>
<protein>
    <recommendedName>
        <fullName evidence="3">C-type lectin domain-containing protein</fullName>
    </recommendedName>
</protein>
<dbReference type="EMBL" id="JAWZYT010001027">
    <property type="protein sequence ID" value="KAK4316344.1"/>
    <property type="molecule type" value="Genomic_DNA"/>
</dbReference>
<feature type="domain" description="C-type lectin" evidence="3">
    <location>
        <begin position="207"/>
        <end position="313"/>
    </location>
</feature>
<evidence type="ECO:0000259" key="3">
    <source>
        <dbReference type="PROSITE" id="PS50041"/>
    </source>
</evidence>
<dbReference type="SUPFAM" id="SSF56436">
    <property type="entry name" value="C-type lectin-like"/>
    <property type="match status" value="1"/>
</dbReference>
<dbReference type="CDD" id="cd00037">
    <property type="entry name" value="CLECT"/>
    <property type="match status" value="1"/>
</dbReference>
<evidence type="ECO:0000256" key="2">
    <source>
        <dbReference type="SAM" id="SignalP"/>
    </source>
</evidence>
<evidence type="ECO:0000313" key="5">
    <source>
        <dbReference type="Proteomes" id="UP001292094"/>
    </source>
</evidence>
<dbReference type="InterPro" id="IPR016186">
    <property type="entry name" value="C-type_lectin-like/link_sf"/>
</dbReference>
<sequence>MASSMVVVLPLLLVYVSPILAATTKRSVSHLATPEEVQNSIFVNQLSLLHFIYGNGRSSSDTVGGKMAGMEPQPVDVTSIEEAVTKLEVEIISLRDEVEELQGVNNSSQDIVSSLLKAQHALDERVSMLEETQDAMNEDLANIQQKYTTFSEPVTEPVTEILSSFGSCEVEGATHVYDNCSITVCQQGYWTPYQGPLAPNVTIAQLEETNCIVLEQKALEWQDARDNCRNMGGDLIVPRDFKGLKLFLQNHCCGPWFGMKNMKWLDGRPTLVQEWKSEATMNHAESMDCGWATTYSGKVHPAKCDYDFHSICHIGVQYP</sequence>